<accession>A0A964BQN8</accession>
<proteinExistence type="predicted"/>
<dbReference type="SUPFAM" id="SSF53167">
    <property type="entry name" value="Purine and uridine phosphorylases"/>
    <property type="match status" value="1"/>
</dbReference>
<feature type="domain" description="Nucleoside phosphorylase" evidence="1">
    <location>
        <begin position="52"/>
        <end position="173"/>
    </location>
</feature>
<dbReference type="InterPro" id="IPR000845">
    <property type="entry name" value="Nucleoside_phosphorylase_d"/>
</dbReference>
<name>A0A964BQN8_9CYAN</name>
<organism evidence="2 3">
    <name type="scientific">Waterburya agarophytonicola KI4</name>
    <dbReference type="NCBI Taxonomy" id="2874699"/>
    <lineage>
        <taxon>Bacteria</taxon>
        <taxon>Bacillati</taxon>
        <taxon>Cyanobacteriota</taxon>
        <taxon>Cyanophyceae</taxon>
        <taxon>Pleurocapsales</taxon>
        <taxon>Hyellaceae</taxon>
        <taxon>Waterburya</taxon>
        <taxon>Waterburya agarophytonicola</taxon>
    </lineage>
</organism>
<keyword evidence="3" id="KW-1185">Reference proteome</keyword>
<dbReference type="EMBL" id="JADWDC010000012">
    <property type="protein sequence ID" value="MCC0176753.1"/>
    <property type="molecule type" value="Genomic_DNA"/>
</dbReference>
<dbReference type="InterPro" id="IPR035994">
    <property type="entry name" value="Nucleoside_phosphorylase_sf"/>
</dbReference>
<evidence type="ECO:0000313" key="2">
    <source>
        <dbReference type="EMBL" id="MCC0176753.1"/>
    </source>
</evidence>
<dbReference type="AlphaFoldDB" id="A0A964BQN8"/>
<dbReference type="Gene3D" id="3.40.50.1580">
    <property type="entry name" value="Nucleoside phosphorylase domain"/>
    <property type="match status" value="1"/>
</dbReference>
<reference evidence="2" key="1">
    <citation type="journal article" date="2021" name="Antonie Van Leeuwenhoek">
        <title>Draft genome and description of Waterburya agarophytonicola gen. nov. sp. nov. (Pleurocapsales, Cyanobacteria): a seaweed symbiont.</title>
        <authorList>
            <person name="Bonthond G."/>
            <person name="Shalygin S."/>
            <person name="Bayer T."/>
            <person name="Weinberger F."/>
        </authorList>
    </citation>
    <scope>NUCLEOTIDE SEQUENCE</scope>
    <source>
        <strain evidence="2">KI4</strain>
    </source>
</reference>
<evidence type="ECO:0000259" key="1">
    <source>
        <dbReference type="Pfam" id="PF01048"/>
    </source>
</evidence>
<dbReference type="Proteomes" id="UP000729733">
    <property type="component" value="Unassembled WGS sequence"/>
</dbReference>
<comment type="caution">
    <text evidence="2">The sequence shown here is derived from an EMBL/GenBank/DDBJ whole genome shotgun (WGS) entry which is preliminary data.</text>
</comment>
<dbReference type="GO" id="GO:0003824">
    <property type="term" value="F:catalytic activity"/>
    <property type="evidence" value="ECO:0007669"/>
    <property type="project" value="InterPro"/>
</dbReference>
<protein>
    <submittedName>
        <fullName evidence="2">Phosphorylase</fullName>
    </submittedName>
</protein>
<sequence length="220" mass="24597">MPIDTIVVPQGAEYQAVCRGLKKANCDRLKVLPIPIGTKKIEQTLADYSWELIKAQNILIMGLCGSLSPKYSVGDLVLYQSCCNLDGAEINLHKELTTKIQQRRSIDLVTGLTSDRLICRAREKLQLSKTYLASVLDMEGYDYMKKFQQRNINVAMLRVVSDDLTGDIPDLSQAIDEEGNLKTLSMAIAFFKQPLAATRLIKGSLKGLKILEQITYQLVE</sequence>
<gene>
    <name evidence="2" type="ORF">I4641_07150</name>
</gene>
<dbReference type="GO" id="GO:0009116">
    <property type="term" value="P:nucleoside metabolic process"/>
    <property type="evidence" value="ECO:0007669"/>
    <property type="project" value="InterPro"/>
</dbReference>
<evidence type="ECO:0000313" key="3">
    <source>
        <dbReference type="Proteomes" id="UP000729733"/>
    </source>
</evidence>
<dbReference type="Pfam" id="PF01048">
    <property type="entry name" value="PNP_UDP_1"/>
    <property type="match status" value="1"/>
</dbReference>